<dbReference type="AlphaFoldDB" id="A0AAW2ZR32"/>
<reference evidence="1 2" key="1">
    <citation type="submission" date="2024-03" db="EMBL/GenBank/DDBJ databases">
        <title>The Acrasis kona genome and developmental transcriptomes reveal deep origins of eukaryotic multicellular pathways.</title>
        <authorList>
            <person name="Sheikh S."/>
            <person name="Fu C.-J."/>
            <person name="Brown M.W."/>
            <person name="Baldauf S.L."/>
        </authorList>
    </citation>
    <scope>NUCLEOTIDE SEQUENCE [LARGE SCALE GENOMIC DNA]</scope>
    <source>
        <strain evidence="1 2">ATCC MYA-3509</strain>
    </source>
</reference>
<proteinExistence type="predicted"/>
<dbReference type="EMBL" id="JAOPGA020001884">
    <property type="protein sequence ID" value="KAL0491915.1"/>
    <property type="molecule type" value="Genomic_DNA"/>
</dbReference>
<organism evidence="1 2">
    <name type="scientific">Acrasis kona</name>
    <dbReference type="NCBI Taxonomy" id="1008807"/>
    <lineage>
        <taxon>Eukaryota</taxon>
        <taxon>Discoba</taxon>
        <taxon>Heterolobosea</taxon>
        <taxon>Tetramitia</taxon>
        <taxon>Eutetramitia</taxon>
        <taxon>Acrasidae</taxon>
        <taxon>Acrasis</taxon>
    </lineage>
</organism>
<evidence type="ECO:0000313" key="1">
    <source>
        <dbReference type="EMBL" id="KAL0491915.1"/>
    </source>
</evidence>
<keyword evidence="2" id="KW-1185">Reference proteome</keyword>
<protein>
    <submittedName>
        <fullName evidence="1">Pentatricopeptide repeat-containing protein</fullName>
    </submittedName>
</protein>
<gene>
    <name evidence="1" type="ORF">AKO1_010047</name>
</gene>
<accession>A0AAW2ZR32</accession>
<sequence length="150" mass="17440">MKNAHKQAKQRQWITLVWDKSRRQSKNVCKTTVTNTDIVVKMAQQSDIDGNLNTIPGLIRLAEGTYKHINKSYTKEVRKCMKNSETVFEEKMAMNIRNTWRHVKKRSLHPLCTIRTEEGITSNPEKVLDHCQSAFQTRLKKPTQKTSLSK</sequence>
<name>A0AAW2ZR32_9EUKA</name>
<evidence type="ECO:0000313" key="2">
    <source>
        <dbReference type="Proteomes" id="UP001431209"/>
    </source>
</evidence>
<dbReference type="Proteomes" id="UP001431209">
    <property type="component" value="Unassembled WGS sequence"/>
</dbReference>
<comment type="caution">
    <text evidence="1">The sequence shown here is derived from an EMBL/GenBank/DDBJ whole genome shotgun (WGS) entry which is preliminary data.</text>
</comment>